<dbReference type="SUPFAM" id="SSF52833">
    <property type="entry name" value="Thioredoxin-like"/>
    <property type="match status" value="1"/>
</dbReference>
<dbReference type="InterPro" id="IPR017937">
    <property type="entry name" value="Thioredoxin_CS"/>
</dbReference>
<proteinExistence type="predicted"/>
<keyword evidence="8" id="KW-1185">Reference proteome</keyword>
<dbReference type="CDD" id="cd02966">
    <property type="entry name" value="TlpA_like_family"/>
    <property type="match status" value="1"/>
</dbReference>
<evidence type="ECO:0000256" key="3">
    <source>
        <dbReference type="ARBA" id="ARBA00023157"/>
    </source>
</evidence>
<evidence type="ECO:0000256" key="5">
    <source>
        <dbReference type="SAM" id="SignalP"/>
    </source>
</evidence>
<feature type="chain" id="PRO_5003278609" evidence="5">
    <location>
        <begin position="22"/>
        <end position="372"/>
    </location>
</feature>
<dbReference type="Gene3D" id="3.40.30.10">
    <property type="entry name" value="Glutaredoxin"/>
    <property type="match status" value="1"/>
</dbReference>
<dbReference type="GO" id="GO:0030313">
    <property type="term" value="C:cell envelope"/>
    <property type="evidence" value="ECO:0007669"/>
    <property type="project" value="UniProtKB-SubCell"/>
</dbReference>
<dbReference type="GO" id="GO:0017004">
    <property type="term" value="P:cytochrome complex assembly"/>
    <property type="evidence" value="ECO:0007669"/>
    <property type="project" value="UniProtKB-KW"/>
</dbReference>
<dbReference type="KEGG" id="fte:Fluta_2844"/>
<dbReference type="STRING" id="755732.Fluta_2844"/>
<dbReference type="GO" id="GO:0016491">
    <property type="term" value="F:oxidoreductase activity"/>
    <property type="evidence" value="ECO:0007669"/>
    <property type="project" value="InterPro"/>
</dbReference>
<dbReference type="AlphaFoldDB" id="F2IHP5"/>
<feature type="signal peptide" evidence="5">
    <location>
        <begin position="1"/>
        <end position="21"/>
    </location>
</feature>
<sequence length="372" mass="41403" precursor="true">MNIIMKQLILFLTLLSSIAFGQNPANVEVSGNIFNTNGDSIKISQFYGSHYVDYVKGKLDKKGNYTLKGTVPVSDYYVLRLGQQHINIILKEGSSLRINADGNNINAFHTITGSDESVALNQFVGQMQYFNQKKDSAMNAMKTTPENQDAINKYYQAEYFKFTSYRQKFIAENANSAALLPVVATLDPDKELSIYEAVVGQLLTSFPTSPSVQNAKTSLEQLKAQKDKQNFLASGKPAPDFTQNDVNGKPISLSDLKGKVVLLDFWASWCGPCRKENPNVVALYKKYKDAGFTVMSVSLDKDKAPWLAAIEKDGLIWPNHVSDLKYWSNEVAKAYQVSSIPFTVLIDKNGNVIDTKLRGVELEQALKTIFGF</sequence>
<protein>
    <submittedName>
        <fullName evidence="7">Alkyl hydroperoxide reductase/ Thiol specific antioxidant/ Mal allergen</fullName>
    </submittedName>
</protein>
<evidence type="ECO:0000256" key="2">
    <source>
        <dbReference type="ARBA" id="ARBA00022748"/>
    </source>
</evidence>
<dbReference type="PANTHER" id="PTHR42852">
    <property type="entry name" value="THIOL:DISULFIDE INTERCHANGE PROTEIN DSBE"/>
    <property type="match status" value="1"/>
</dbReference>
<name>F2IHP5_FLUTR</name>
<gene>
    <name evidence="7" type="ordered locus">Fluta_2844</name>
</gene>
<dbReference type="InterPro" id="IPR013766">
    <property type="entry name" value="Thioredoxin_domain"/>
</dbReference>
<evidence type="ECO:0000313" key="8">
    <source>
        <dbReference type="Proteomes" id="UP000007463"/>
    </source>
</evidence>
<keyword evidence="3" id="KW-1015">Disulfide bond</keyword>
<dbReference type="InterPro" id="IPR036249">
    <property type="entry name" value="Thioredoxin-like_sf"/>
</dbReference>
<keyword evidence="5" id="KW-0732">Signal</keyword>
<dbReference type="PANTHER" id="PTHR42852:SF6">
    <property type="entry name" value="THIOL:DISULFIDE INTERCHANGE PROTEIN DSBE"/>
    <property type="match status" value="1"/>
</dbReference>
<dbReference type="HOGENOM" id="CLU_042529_1_0_10"/>
<evidence type="ECO:0000313" key="7">
    <source>
        <dbReference type="EMBL" id="AEA44823.1"/>
    </source>
</evidence>
<organism evidence="7 8">
    <name type="scientific">Fluviicola taffensis (strain DSM 16823 / NCIMB 13979 / RW262)</name>
    <dbReference type="NCBI Taxonomy" id="755732"/>
    <lineage>
        <taxon>Bacteria</taxon>
        <taxon>Pseudomonadati</taxon>
        <taxon>Bacteroidota</taxon>
        <taxon>Flavobacteriia</taxon>
        <taxon>Flavobacteriales</taxon>
        <taxon>Crocinitomicaceae</taxon>
        <taxon>Fluviicola</taxon>
    </lineage>
</organism>
<keyword evidence="4" id="KW-0676">Redox-active center</keyword>
<accession>F2IHP5</accession>
<dbReference type="InterPro" id="IPR013740">
    <property type="entry name" value="Redoxin"/>
</dbReference>
<keyword evidence="2" id="KW-0201">Cytochrome c-type biogenesis</keyword>
<dbReference type="Pfam" id="PF08534">
    <property type="entry name" value="Redoxin"/>
    <property type="match status" value="1"/>
</dbReference>
<evidence type="ECO:0000259" key="6">
    <source>
        <dbReference type="PROSITE" id="PS51352"/>
    </source>
</evidence>
<dbReference type="PROSITE" id="PS00194">
    <property type="entry name" value="THIOREDOXIN_1"/>
    <property type="match status" value="1"/>
</dbReference>
<dbReference type="eggNOG" id="COG0526">
    <property type="taxonomic scope" value="Bacteria"/>
</dbReference>
<evidence type="ECO:0000256" key="1">
    <source>
        <dbReference type="ARBA" id="ARBA00004196"/>
    </source>
</evidence>
<reference evidence="8" key="2">
    <citation type="submission" date="2011-02" db="EMBL/GenBank/DDBJ databases">
        <title>The complete genome of Fluviicola taffensis DSM 16823.</title>
        <authorList>
            <consortium name="US DOE Joint Genome Institute (JGI-PGF)"/>
            <person name="Lucas S."/>
            <person name="Copeland A."/>
            <person name="Lapidus A."/>
            <person name="Bruce D."/>
            <person name="Goodwin L."/>
            <person name="Pitluck S."/>
            <person name="Kyrpides N."/>
            <person name="Mavromatis K."/>
            <person name="Ivanova N."/>
            <person name="Mikhailova N."/>
            <person name="Pagani I."/>
            <person name="Chertkov O."/>
            <person name="Detter J.C."/>
            <person name="Han C."/>
            <person name="Tapia R."/>
            <person name="Land M."/>
            <person name="Hauser L."/>
            <person name="Markowitz V."/>
            <person name="Cheng J.-F."/>
            <person name="Hugenholtz P."/>
            <person name="Woyke T."/>
            <person name="Wu D."/>
            <person name="Tindall B."/>
            <person name="Pomrenke H.G."/>
            <person name="Brambilla E."/>
            <person name="Klenk H.-P."/>
            <person name="Eisen J.A."/>
        </authorList>
    </citation>
    <scope>NUCLEOTIDE SEQUENCE [LARGE SCALE GENOMIC DNA]</scope>
    <source>
        <strain evidence="8">DSM 16823 / RW262 / RW262</strain>
    </source>
</reference>
<dbReference type="EMBL" id="CP002542">
    <property type="protein sequence ID" value="AEA44823.1"/>
    <property type="molecule type" value="Genomic_DNA"/>
</dbReference>
<evidence type="ECO:0000256" key="4">
    <source>
        <dbReference type="ARBA" id="ARBA00023284"/>
    </source>
</evidence>
<comment type="subcellular location">
    <subcellularLocation>
        <location evidence="1">Cell envelope</location>
    </subcellularLocation>
</comment>
<reference evidence="7 8" key="1">
    <citation type="journal article" date="2011" name="Stand. Genomic Sci.">
        <title>Complete genome sequence of the gliding freshwater bacterium Fluviicola taffensis type strain (RW262).</title>
        <authorList>
            <person name="Woyke T."/>
            <person name="Chertkov O."/>
            <person name="Lapidus A."/>
            <person name="Nolan M."/>
            <person name="Lucas S."/>
            <person name="Del Rio T.G."/>
            <person name="Tice H."/>
            <person name="Cheng J.F."/>
            <person name="Tapia R."/>
            <person name="Han C."/>
            <person name="Goodwin L."/>
            <person name="Pitluck S."/>
            <person name="Liolios K."/>
            <person name="Pagani I."/>
            <person name="Ivanova N."/>
            <person name="Huntemann M."/>
            <person name="Mavromatis K."/>
            <person name="Mikhailova N."/>
            <person name="Pati A."/>
            <person name="Chen A."/>
            <person name="Palaniappan K."/>
            <person name="Land M."/>
            <person name="Hauser L."/>
            <person name="Brambilla E.M."/>
            <person name="Rohde M."/>
            <person name="Mwirichia R."/>
            <person name="Sikorski J."/>
            <person name="Tindall B.J."/>
            <person name="Goker M."/>
            <person name="Bristow J."/>
            <person name="Eisen J.A."/>
            <person name="Markowitz V."/>
            <person name="Hugenholtz P."/>
            <person name="Klenk H.P."/>
            <person name="Kyrpides N.C."/>
        </authorList>
    </citation>
    <scope>NUCLEOTIDE SEQUENCE [LARGE SCALE GENOMIC DNA]</scope>
    <source>
        <strain evidence="8">DSM 16823 / RW262 / RW262</strain>
    </source>
</reference>
<dbReference type="InterPro" id="IPR050553">
    <property type="entry name" value="Thioredoxin_ResA/DsbE_sf"/>
</dbReference>
<dbReference type="PROSITE" id="PS51352">
    <property type="entry name" value="THIOREDOXIN_2"/>
    <property type="match status" value="1"/>
</dbReference>
<dbReference type="Proteomes" id="UP000007463">
    <property type="component" value="Chromosome"/>
</dbReference>
<dbReference type="OrthoDB" id="1069091at2"/>
<feature type="domain" description="Thioredoxin" evidence="6">
    <location>
        <begin position="232"/>
        <end position="372"/>
    </location>
</feature>